<dbReference type="AlphaFoldDB" id="A0A0M8MLP9"/>
<gene>
    <name evidence="4" type="ORF">Malapachy_0369</name>
</gene>
<evidence type="ECO:0000313" key="5">
    <source>
        <dbReference type="Proteomes" id="UP000037751"/>
    </source>
</evidence>
<dbReference type="Proteomes" id="UP000037751">
    <property type="component" value="Unassembled WGS sequence"/>
</dbReference>
<dbReference type="GO" id="GO:0016787">
    <property type="term" value="F:hydrolase activity"/>
    <property type="evidence" value="ECO:0007669"/>
    <property type="project" value="InterPro"/>
</dbReference>
<sequence>MQASPVDKARKPVASSEGLKKHSGYSLHFEYKRAKDADSNLLIFLHGLGDTCASFFTLGQQLQTTLPQTAILSLQAPHRVPLLEEQAWMWWDSFDSLGELIVHPDPRQAIASLHALFTYLTTTPDQGGCGWPAANIHLFGYAQGGYAMLEALVAWKGAPLGSAVAVCSQLLSLPTSSKRCSTPLAFTTRWERSFLASSEAQRQVTWAERAFAHVQHINLPGSGETMIHGAEWKEIIPFWSKYWRNRSSWEREGEVLAVS</sequence>
<comment type="catalytic activity">
    <reaction evidence="1">
        <text>a diacylglycerol + H2O = a monoacylglycerol + a fatty acid + H(+)</text>
        <dbReference type="Rhea" id="RHEA:32731"/>
        <dbReference type="ChEBI" id="CHEBI:15377"/>
        <dbReference type="ChEBI" id="CHEBI:15378"/>
        <dbReference type="ChEBI" id="CHEBI:17408"/>
        <dbReference type="ChEBI" id="CHEBI:18035"/>
        <dbReference type="ChEBI" id="CHEBI:28868"/>
    </reaction>
</comment>
<evidence type="ECO:0000256" key="1">
    <source>
        <dbReference type="ARBA" id="ARBA00047591"/>
    </source>
</evidence>
<evidence type="ECO:0000259" key="3">
    <source>
        <dbReference type="Pfam" id="PF02230"/>
    </source>
</evidence>
<dbReference type="Gene3D" id="3.40.50.1820">
    <property type="entry name" value="alpha/beta hydrolase"/>
    <property type="match status" value="1"/>
</dbReference>
<evidence type="ECO:0000256" key="2">
    <source>
        <dbReference type="ARBA" id="ARBA00048461"/>
    </source>
</evidence>
<dbReference type="Pfam" id="PF02230">
    <property type="entry name" value="Abhydrolase_2"/>
    <property type="match status" value="1"/>
</dbReference>
<proteinExistence type="predicted"/>
<dbReference type="EMBL" id="LGAV01000010">
    <property type="protein sequence ID" value="KOS12637.1"/>
    <property type="molecule type" value="Genomic_DNA"/>
</dbReference>
<dbReference type="InterPro" id="IPR003140">
    <property type="entry name" value="PLipase/COase/thioEstase"/>
</dbReference>
<keyword evidence="5" id="KW-1185">Reference proteome</keyword>
<protein>
    <submittedName>
        <fullName evidence="4">Phospholipase carboxylesterase family protein</fullName>
    </submittedName>
</protein>
<feature type="domain" description="Phospholipase/carboxylesterase/thioesterase" evidence="3">
    <location>
        <begin position="33"/>
        <end position="175"/>
    </location>
</feature>
<comment type="caution">
    <text evidence="4">The sequence shown here is derived from an EMBL/GenBank/DDBJ whole genome shotgun (WGS) entry which is preliminary data.</text>
</comment>
<dbReference type="OrthoDB" id="437457at2759"/>
<dbReference type="InterPro" id="IPR029058">
    <property type="entry name" value="AB_hydrolase_fold"/>
</dbReference>
<accession>A0A0M8MLP9</accession>
<name>A0A0M8MLP9_9BASI</name>
<organism evidence="4 5">
    <name type="scientific">Malassezia pachydermatis</name>
    <dbReference type="NCBI Taxonomy" id="77020"/>
    <lineage>
        <taxon>Eukaryota</taxon>
        <taxon>Fungi</taxon>
        <taxon>Dikarya</taxon>
        <taxon>Basidiomycota</taxon>
        <taxon>Ustilaginomycotina</taxon>
        <taxon>Malasseziomycetes</taxon>
        <taxon>Malasseziales</taxon>
        <taxon>Malasseziaceae</taxon>
        <taxon>Malassezia</taxon>
    </lineage>
</organism>
<dbReference type="STRING" id="77020.A0A0M8MLP9"/>
<dbReference type="GeneID" id="28726765"/>
<evidence type="ECO:0000313" key="4">
    <source>
        <dbReference type="EMBL" id="KOS12637.1"/>
    </source>
</evidence>
<dbReference type="SUPFAM" id="SSF53474">
    <property type="entry name" value="alpha/beta-Hydrolases"/>
    <property type="match status" value="1"/>
</dbReference>
<dbReference type="RefSeq" id="XP_017990269.1">
    <property type="nucleotide sequence ID" value="XM_018134890.1"/>
</dbReference>
<dbReference type="VEuPathDB" id="FungiDB:Malapachy_0369"/>
<reference evidence="4 5" key="1">
    <citation type="submission" date="2015-07" db="EMBL/GenBank/DDBJ databases">
        <title>Draft Genome Sequence of Malassezia furfur CBS1878 and Malassezia pachydermatis CBS1879.</title>
        <authorList>
            <person name="Triana S."/>
            <person name="Ohm R."/>
            <person name="Gonzalez A."/>
            <person name="DeCock H."/>
            <person name="Restrepo S."/>
            <person name="Celis A."/>
        </authorList>
    </citation>
    <scope>NUCLEOTIDE SEQUENCE [LARGE SCALE GENOMIC DNA]</scope>
    <source>
        <strain evidence="4 5">CBS 1879</strain>
    </source>
</reference>
<comment type="catalytic activity">
    <reaction evidence="2">
        <text>a monoacylglycerol + H2O = glycerol + a fatty acid + H(+)</text>
        <dbReference type="Rhea" id="RHEA:15245"/>
        <dbReference type="ChEBI" id="CHEBI:15377"/>
        <dbReference type="ChEBI" id="CHEBI:15378"/>
        <dbReference type="ChEBI" id="CHEBI:17408"/>
        <dbReference type="ChEBI" id="CHEBI:17754"/>
        <dbReference type="ChEBI" id="CHEBI:28868"/>
    </reaction>
</comment>